<evidence type="ECO:0000256" key="2">
    <source>
        <dbReference type="ARBA" id="ARBA00005582"/>
    </source>
</evidence>
<dbReference type="PROSITE" id="PS00893">
    <property type="entry name" value="NUDIX_BOX"/>
    <property type="match status" value="1"/>
</dbReference>
<comment type="similarity">
    <text evidence="2 5">Belongs to the Nudix hydrolase family.</text>
</comment>
<dbReference type="OrthoDB" id="4458448at2"/>
<dbReference type="GO" id="GO:0016787">
    <property type="term" value="F:hydrolase activity"/>
    <property type="evidence" value="ECO:0007669"/>
    <property type="project" value="UniProtKB-KW"/>
</dbReference>
<keyword evidence="4" id="KW-0460">Magnesium</keyword>
<accession>B5HRN8</accession>
<keyword evidence="3 5" id="KW-0378">Hydrolase</keyword>
<proteinExistence type="inferred from homology"/>
<dbReference type="RefSeq" id="WP_007385684.1">
    <property type="nucleotide sequence ID" value="NZ_CM000951.1"/>
</dbReference>
<evidence type="ECO:0000256" key="5">
    <source>
        <dbReference type="RuleBase" id="RU003476"/>
    </source>
</evidence>
<dbReference type="Gene3D" id="3.90.79.10">
    <property type="entry name" value="Nucleoside Triphosphate Pyrophosphohydrolase"/>
    <property type="match status" value="1"/>
</dbReference>
<dbReference type="Pfam" id="PF00293">
    <property type="entry name" value="NUDIX"/>
    <property type="match status" value="1"/>
</dbReference>
<dbReference type="eggNOG" id="COG0494">
    <property type="taxonomic scope" value="Bacteria"/>
</dbReference>
<name>B5HRN8_STRX2</name>
<dbReference type="AlphaFoldDB" id="B5HRN8"/>
<dbReference type="SUPFAM" id="SSF55811">
    <property type="entry name" value="Nudix"/>
    <property type="match status" value="1"/>
</dbReference>
<protein>
    <submittedName>
        <fullName evidence="7">NUDIX hydrolase</fullName>
    </submittedName>
</protein>
<dbReference type="PANTHER" id="PTHR43046:SF12">
    <property type="entry name" value="GDP-MANNOSE MANNOSYL HYDROLASE"/>
    <property type="match status" value="1"/>
</dbReference>
<reference evidence="7" key="1">
    <citation type="submission" date="2009-10" db="EMBL/GenBank/DDBJ databases">
        <title>The genome sequence of Streptomyces sviceus strain ATCC 29083.</title>
        <authorList>
            <consortium name="The Broad Institute Genome Sequencing Platform"/>
            <consortium name="Broad Institute Microbial Sequencing Center"/>
            <person name="Fischbach M."/>
            <person name="Godfrey P."/>
            <person name="Ward D."/>
            <person name="Young S."/>
            <person name="Zeng Q."/>
            <person name="Koehrsen M."/>
            <person name="Alvarado L."/>
            <person name="Berlin A.M."/>
            <person name="Bochicchio J."/>
            <person name="Borenstein D."/>
            <person name="Chapman S.B."/>
            <person name="Chen Z."/>
            <person name="Engels R."/>
            <person name="Freedman E."/>
            <person name="Gellesch M."/>
            <person name="Goldberg J."/>
            <person name="Griggs A."/>
            <person name="Gujja S."/>
            <person name="Heilman E.R."/>
            <person name="Heiman D.I."/>
            <person name="Hepburn T.A."/>
            <person name="Howarth C."/>
            <person name="Jen D."/>
            <person name="Larson L."/>
            <person name="Lewis B."/>
            <person name="Mehta T."/>
            <person name="Park D."/>
            <person name="Pearson M."/>
            <person name="Richards J."/>
            <person name="Roberts A."/>
            <person name="Saif S."/>
            <person name="Shea T.D."/>
            <person name="Shenoy N."/>
            <person name="Sisk P."/>
            <person name="Stolte C."/>
            <person name="Sykes S.N."/>
            <person name="Thomson T."/>
            <person name="Walk T."/>
            <person name="White J."/>
            <person name="Yandava C."/>
            <person name="Straight P."/>
            <person name="Clardy J."/>
            <person name="Hung D."/>
            <person name="Kolter R."/>
            <person name="Mekalanos J."/>
            <person name="Walker S."/>
            <person name="Walsh C.T."/>
            <person name="Wieland-Brown L.C."/>
            <person name="Haas B."/>
            <person name="Nusbaum C."/>
            <person name="Birren B."/>
        </authorList>
    </citation>
    <scope>NUCLEOTIDE SEQUENCE [LARGE SCALE GENOMIC DNA]</scope>
    <source>
        <strain evidence="7">ATCC 29083</strain>
    </source>
</reference>
<dbReference type="PROSITE" id="PS51462">
    <property type="entry name" value="NUDIX"/>
    <property type="match status" value="1"/>
</dbReference>
<feature type="domain" description="Nudix hydrolase" evidence="6">
    <location>
        <begin position="5"/>
        <end position="146"/>
    </location>
</feature>
<evidence type="ECO:0000256" key="4">
    <source>
        <dbReference type="ARBA" id="ARBA00022842"/>
    </source>
</evidence>
<sequence length="161" mass="17851">MPLLNLRHAARAIVLDGEDRILLCRFVLPERVVWATPGGGIEAGESPREALRRELREEIGLVIDGTPPLVWQRKVVGPGYVSGYDGAIEDYFLVRTTAFRPDGALSSDELAAENITGFRWWRLSEIADYQGSDLFGPRDLADPLTRLIKDGVPDQPLKLGL</sequence>
<comment type="cofactor">
    <cofactor evidence="1">
        <name>Mg(2+)</name>
        <dbReference type="ChEBI" id="CHEBI:18420"/>
    </cofactor>
</comment>
<evidence type="ECO:0000313" key="7">
    <source>
        <dbReference type="EMBL" id="EDY55493.1"/>
    </source>
</evidence>
<dbReference type="InterPro" id="IPR020476">
    <property type="entry name" value="Nudix_hydrolase"/>
</dbReference>
<dbReference type="InterPro" id="IPR015797">
    <property type="entry name" value="NUDIX_hydrolase-like_dom_sf"/>
</dbReference>
<keyword evidence="8" id="KW-1185">Reference proteome</keyword>
<evidence type="ECO:0000259" key="6">
    <source>
        <dbReference type="PROSITE" id="PS51462"/>
    </source>
</evidence>
<dbReference type="InterPro" id="IPR020084">
    <property type="entry name" value="NUDIX_hydrolase_CS"/>
</dbReference>
<organism evidence="7 8">
    <name type="scientific">Streptomyces sviceus (strain ATCC 29083 / DSM 924 / JCM 4929 / NBRC 13980 / NCIMB 11184 / NRRL 5439 / UC 5370)</name>
    <dbReference type="NCBI Taxonomy" id="463191"/>
    <lineage>
        <taxon>Bacteria</taxon>
        <taxon>Bacillati</taxon>
        <taxon>Actinomycetota</taxon>
        <taxon>Actinomycetes</taxon>
        <taxon>Kitasatosporales</taxon>
        <taxon>Streptomycetaceae</taxon>
        <taxon>Streptomyces</taxon>
    </lineage>
</organism>
<dbReference type="CDD" id="cd04685">
    <property type="entry name" value="NUDIX_Hydrolase"/>
    <property type="match status" value="1"/>
</dbReference>
<dbReference type="PANTHER" id="PTHR43046">
    <property type="entry name" value="GDP-MANNOSE MANNOSYL HYDROLASE"/>
    <property type="match status" value="1"/>
</dbReference>
<evidence type="ECO:0000313" key="8">
    <source>
        <dbReference type="Proteomes" id="UP000002785"/>
    </source>
</evidence>
<evidence type="ECO:0000256" key="3">
    <source>
        <dbReference type="ARBA" id="ARBA00022801"/>
    </source>
</evidence>
<dbReference type="PRINTS" id="PR00502">
    <property type="entry name" value="NUDIXFAMILY"/>
</dbReference>
<evidence type="ECO:0000256" key="1">
    <source>
        <dbReference type="ARBA" id="ARBA00001946"/>
    </source>
</evidence>
<dbReference type="HOGENOM" id="CLU_100874_1_0_11"/>
<gene>
    <name evidence="7" type="ORF">SSEG_02073</name>
</gene>
<dbReference type="InterPro" id="IPR000086">
    <property type="entry name" value="NUDIX_hydrolase_dom"/>
</dbReference>
<dbReference type="EMBL" id="CM000951">
    <property type="protein sequence ID" value="EDY55493.1"/>
    <property type="molecule type" value="Genomic_DNA"/>
</dbReference>
<dbReference type="Proteomes" id="UP000002785">
    <property type="component" value="Chromosome"/>
</dbReference>